<comment type="caution">
    <text evidence="2">The sequence shown here is derived from an EMBL/GenBank/DDBJ whole genome shotgun (WGS) entry which is preliminary data.</text>
</comment>
<dbReference type="InParanoid" id="A0A423VEE9"/>
<dbReference type="PANTHER" id="PTHR36440:SF1">
    <property type="entry name" value="PUTATIVE (AFU_ORTHOLOGUE AFUA_8G07350)-RELATED"/>
    <property type="match status" value="1"/>
</dbReference>
<organism evidence="2 3">
    <name type="scientific">Cytospora leucostoma</name>
    <dbReference type="NCBI Taxonomy" id="1230097"/>
    <lineage>
        <taxon>Eukaryota</taxon>
        <taxon>Fungi</taxon>
        <taxon>Dikarya</taxon>
        <taxon>Ascomycota</taxon>
        <taxon>Pezizomycotina</taxon>
        <taxon>Sordariomycetes</taxon>
        <taxon>Sordariomycetidae</taxon>
        <taxon>Diaporthales</taxon>
        <taxon>Cytosporaceae</taxon>
        <taxon>Cytospora</taxon>
    </lineage>
</organism>
<keyword evidence="3" id="KW-1185">Reference proteome</keyword>
<name>A0A423VEE9_9PEZI</name>
<gene>
    <name evidence="2" type="ORF">VPNG_10122</name>
</gene>
<dbReference type="InterPro" id="IPR011051">
    <property type="entry name" value="RmlC_Cupin_sf"/>
</dbReference>
<evidence type="ECO:0000259" key="1">
    <source>
        <dbReference type="Pfam" id="PF07883"/>
    </source>
</evidence>
<reference evidence="2 3" key="1">
    <citation type="submission" date="2015-09" db="EMBL/GenBank/DDBJ databases">
        <title>Host preference determinants of Valsa canker pathogens revealed by comparative genomics.</title>
        <authorList>
            <person name="Yin Z."/>
            <person name="Huang L."/>
        </authorList>
    </citation>
    <scope>NUCLEOTIDE SEQUENCE [LARGE SCALE GENOMIC DNA]</scope>
    <source>
        <strain evidence="2 3">SXYLt</strain>
    </source>
</reference>
<dbReference type="PANTHER" id="PTHR36440">
    <property type="entry name" value="PUTATIVE (AFU_ORTHOLOGUE AFUA_8G07350)-RELATED"/>
    <property type="match status" value="1"/>
</dbReference>
<dbReference type="OrthoDB" id="4124983at2759"/>
<dbReference type="EMBL" id="LKEB01000106">
    <property type="protein sequence ID" value="ROV89362.1"/>
    <property type="molecule type" value="Genomic_DNA"/>
</dbReference>
<accession>A0A423VEE9</accession>
<dbReference type="InterPro" id="IPR013096">
    <property type="entry name" value="Cupin_2"/>
</dbReference>
<dbReference type="InterPro" id="IPR014710">
    <property type="entry name" value="RmlC-like_jellyroll"/>
</dbReference>
<dbReference type="SUPFAM" id="SSF51182">
    <property type="entry name" value="RmlC-like cupins"/>
    <property type="match status" value="1"/>
</dbReference>
<protein>
    <recommendedName>
        <fullName evidence="1">Cupin type-2 domain-containing protein</fullName>
    </recommendedName>
</protein>
<dbReference type="Pfam" id="PF07883">
    <property type="entry name" value="Cupin_2"/>
    <property type="match status" value="1"/>
</dbReference>
<sequence length="169" mass="19036">MPPQYSKSDAPYANVMLVKQHAPGNEIIQIGPIRLEVLEDGSGTDRRLAAVYIYVPPRTPGPAQHWHQMHDETFLVMRGTATFTSRDTKITAEAGDYLVVPTCSPHTFGNQSDEELVLYNTFTPAFYIDYFRLMAKMAAQTDDGKLTPELAKQAMERYATLQTDVTKEY</sequence>
<evidence type="ECO:0000313" key="3">
    <source>
        <dbReference type="Proteomes" id="UP000285146"/>
    </source>
</evidence>
<dbReference type="Gene3D" id="2.60.120.10">
    <property type="entry name" value="Jelly Rolls"/>
    <property type="match status" value="1"/>
</dbReference>
<dbReference type="Proteomes" id="UP000285146">
    <property type="component" value="Unassembled WGS sequence"/>
</dbReference>
<proteinExistence type="predicted"/>
<dbReference type="CDD" id="cd02208">
    <property type="entry name" value="cupin_RmlC-like"/>
    <property type="match status" value="1"/>
</dbReference>
<dbReference type="STRING" id="1230097.A0A423VEE9"/>
<feature type="domain" description="Cupin type-2" evidence="1">
    <location>
        <begin position="53"/>
        <end position="120"/>
    </location>
</feature>
<dbReference type="AlphaFoldDB" id="A0A423VEE9"/>
<evidence type="ECO:0000313" key="2">
    <source>
        <dbReference type="EMBL" id="ROV89362.1"/>
    </source>
</evidence>
<dbReference type="InterPro" id="IPR053146">
    <property type="entry name" value="QDO-like"/>
</dbReference>